<dbReference type="AlphaFoldDB" id="A0A8W8M0Q0"/>
<keyword evidence="3" id="KW-1185">Reference proteome</keyword>
<feature type="domain" description="EB" evidence="1">
    <location>
        <begin position="125"/>
        <end position="181"/>
    </location>
</feature>
<evidence type="ECO:0000313" key="3">
    <source>
        <dbReference type="Proteomes" id="UP000005408"/>
    </source>
</evidence>
<evidence type="ECO:0000313" key="2">
    <source>
        <dbReference type="EnsemblMetazoa" id="G30473.1:cds"/>
    </source>
</evidence>
<dbReference type="Proteomes" id="UP000005408">
    <property type="component" value="Unassembled WGS sequence"/>
</dbReference>
<dbReference type="PANTHER" id="PTHR39069:SF8">
    <property type="entry name" value="FI17111P1"/>
    <property type="match status" value="1"/>
</dbReference>
<organism evidence="2 3">
    <name type="scientific">Magallana gigas</name>
    <name type="common">Pacific oyster</name>
    <name type="synonym">Crassostrea gigas</name>
    <dbReference type="NCBI Taxonomy" id="29159"/>
    <lineage>
        <taxon>Eukaryota</taxon>
        <taxon>Metazoa</taxon>
        <taxon>Spiralia</taxon>
        <taxon>Lophotrochozoa</taxon>
        <taxon>Mollusca</taxon>
        <taxon>Bivalvia</taxon>
        <taxon>Autobranchia</taxon>
        <taxon>Pteriomorphia</taxon>
        <taxon>Ostreida</taxon>
        <taxon>Ostreoidea</taxon>
        <taxon>Ostreidae</taxon>
        <taxon>Magallana</taxon>
    </lineage>
</organism>
<protein>
    <recommendedName>
        <fullName evidence="1">EB domain-containing protein</fullName>
    </recommendedName>
</protein>
<accession>A0A8W8M0Q0</accession>
<name>A0A8W8M0Q0_MAGGI</name>
<dbReference type="InterPro" id="IPR006149">
    <property type="entry name" value="EB_dom"/>
</dbReference>
<proteinExistence type="predicted"/>
<sequence>MPIVKTEKCFQKGFFVQQLFTTLIHPICAYMFLGDYHYLDFLSFMKSRSRCGFLPGSIAAYITKEHSTAEDRCLIFMKETINSSAKSKLTKARVKYIAFGRTYTFVGNGITCKSSADCDIKTEVCSRYQAIDQQICIPKRHINEPCDVHATCYDNNSECRYSGYTGTCQCLHDYKEIDGQCGKIGLTLWESCVKEDQCSGTKYASRCLQNQTTETNVCSCLKDYIASGSNCIKGGLSLNETCEVDQQCSGKEKANTCSNYGKSQPTCSCNYGYIEKQSRCYRINLHLFVSCDWSEQCTGSHGANECKVVEGQRICYCTDRKRILEGACFKERLTMYEECDVDMQCNGTYVGGVRKEIGHRKLCLCENGYIEDKADLICRKGQNYIRSFQGWTNNDT</sequence>
<reference evidence="2" key="1">
    <citation type="submission" date="2022-08" db="UniProtKB">
        <authorList>
            <consortium name="EnsemblMetazoa"/>
        </authorList>
    </citation>
    <scope>IDENTIFICATION</scope>
    <source>
        <strain evidence="2">05x7-T-G4-1.051#20</strain>
    </source>
</reference>
<evidence type="ECO:0000259" key="1">
    <source>
        <dbReference type="Pfam" id="PF01683"/>
    </source>
</evidence>
<dbReference type="PANTHER" id="PTHR39069">
    <property type="entry name" value="ECDYSONE-INDUCIBLE GENE E1, ISOFORM A"/>
    <property type="match status" value="1"/>
</dbReference>
<dbReference type="EnsemblMetazoa" id="G30473.1">
    <property type="protein sequence ID" value="G30473.1:cds"/>
    <property type="gene ID" value="G30473"/>
</dbReference>
<dbReference type="Pfam" id="PF01683">
    <property type="entry name" value="EB"/>
    <property type="match status" value="1"/>
</dbReference>